<dbReference type="InterPro" id="IPR036134">
    <property type="entry name" value="Crypto/Photolyase_FAD-like_sf"/>
</dbReference>
<dbReference type="GO" id="GO:0071949">
    <property type="term" value="F:FAD binding"/>
    <property type="evidence" value="ECO:0007669"/>
    <property type="project" value="TreeGrafter"/>
</dbReference>
<keyword evidence="6" id="KW-0456">Lyase</keyword>
<dbReference type="InterPro" id="IPR036155">
    <property type="entry name" value="Crypto/Photolyase_N_sf"/>
</dbReference>
<keyword evidence="1 3" id="KW-0285">Flavoprotein</keyword>
<dbReference type="InterPro" id="IPR014729">
    <property type="entry name" value="Rossmann-like_a/b/a_fold"/>
</dbReference>
<reference evidence="6 7" key="1">
    <citation type="submission" date="2010-11" db="EMBL/GenBank/DDBJ databases">
        <title>The complete genome of Thermotoga thermarum DSM 5069.</title>
        <authorList>
            <consortium name="US DOE Joint Genome Institute (JGI-PGF)"/>
            <person name="Lucas S."/>
            <person name="Copeland A."/>
            <person name="Lapidus A."/>
            <person name="Bruce D."/>
            <person name="Goodwin L."/>
            <person name="Pitluck S."/>
            <person name="Kyrpides N."/>
            <person name="Mavromatis K."/>
            <person name="Ivanova N."/>
            <person name="Zeytun A."/>
            <person name="Brettin T."/>
            <person name="Detter J.C."/>
            <person name="Tapia R."/>
            <person name="Han C."/>
            <person name="Land M."/>
            <person name="Hauser L."/>
            <person name="Markowitz V."/>
            <person name="Cheng J.-F."/>
            <person name="Hugenholtz P."/>
            <person name="Woyke T."/>
            <person name="Wu D."/>
            <person name="Spring S."/>
            <person name="Schroeder M."/>
            <person name="Brambilla E."/>
            <person name="Klenk H.-P."/>
            <person name="Eisen J.A."/>
        </authorList>
    </citation>
    <scope>NUCLEOTIDE SEQUENCE [LARGE SCALE GENOMIC DNA]</scope>
    <source>
        <strain evidence="6 7">DSM 5069</strain>
    </source>
</reference>
<evidence type="ECO:0000256" key="1">
    <source>
        <dbReference type="ARBA" id="ARBA00022630"/>
    </source>
</evidence>
<dbReference type="InterPro" id="IPR005101">
    <property type="entry name" value="Cryptochr/Photolyase_FAD-bd"/>
</dbReference>
<dbReference type="EMBL" id="CP002351">
    <property type="protein sequence ID" value="AEH51440.1"/>
    <property type="molecule type" value="Genomic_DNA"/>
</dbReference>
<dbReference type="GO" id="GO:0003904">
    <property type="term" value="F:deoxyribodipyrimidine photo-lyase activity"/>
    <property type="evidence" value="ECO:0007669"/>
    <property type="project" value="TreeGrafter"/>
</dbReference>
<evidence type="ECO:0000313" key="6">
    <source>
        <dbReference type="EMBL" id="AEH51440.1"/>
    </source>
</evidence>
<keyword evidence="2 3" id="KW-0274">FAD</keyword>
<protein>
    <submittedName>
        <fullName evidence="6">DNA photolyase FAD-binding protein</fullName>
    </submittedName>
</protein>
<dbReference type="HOGENOM" id="CLU_010348_2_2_0"/>
<feature type="binding site" evidence="3">
    <location>
        <position position="267"/>
    </location>
    <ligand>
        <name>FAD</name>
        <dbReference type="ChEBI" id="CHEBI:57692"/>
    </ligand>
</feature>
<feature type="binding site" evidence="3">
    <location>
        <begin position="237"/>
        <end position="241"/>
    </location>
    <ligand>
        <name>FAD</name>
        <dbReference type="ChEBI" id="CHEBI:57692"/>
    </ligand>
</feature>
<organism evidence="6 7">
    <name type="scientific">Pseudothermotoga thermarum DSM 5069</name>
    <dbReference type="NCBI Taxonomy" id="688269"/>
    <lineage>
        <taxon>Bacteria</taxon>
        <taxon>Thermotogati</taxon>
        <taxon>Thermotogota</taxon>
        <taxon>Thermotogae</taxon>
        <taxon>Thermotogales</taxon>
        <taxon>Thermotogaceae</taxon>
        <taxon>Pseudothermotoga</taxon>
    </lineage>
</organism>
<evidence type="ECO:0000256" key="4">
    <source>
        <dbReference type="RuleBase" id="RU004182"/>
    </source>
</evidence>
<feature type="binding site" evidence="3">
    <location>
        <begin position="270"/>
        <end position="277"/>
    </location>
    <ligand>
        <name>FAD</name>
        <dbReference type="ChEBI" id="CHEBI:57692"/>
    </ligand>
</feature>
<dbReference type="Gene3D" id="1.10.579.10">
    <property type="entry name" value="DNA Cyclobutane Dipyrimidine Photolyase, subunit A, domain 3"/>
    <property type="match status" value="1"/>
</dbReference>
<dbReference type="Gene3D" id="3.40.50.620">
    <property type="entry name" value="HUPs"/>
    <property type="match status" value="1"/>
</dbReference>
<dbReference type="KEGG" id="tta:Theth_1377"/>
<dbReference type="Proteomes" id="UP000006804">
    <property type="component" value="Chromosome"/>
</dbReference>
<dbReference type="PRINTS" id="PR00147">
    <property type="entry name" value="DNAPHOTLYASE"/>
</dbReference>
<evidence type="ECO:0000259" key="5">
    <source>
        <dbReference type="PROSITE" id="PS51645"/>
    </source>
</evidence>
<dbReference type="SUPFAM" id="SSF48173">
    <property type="entry name" value="Cryptochrome/photolyase FAD-binding domain"/>
    <property type="match status" value="1"/>
</dbReference>
<comment type="cofactor">
    <cofactor evidence="3">
        <name>FAD</name>
        <dbReference type="ChEBI" id="CHEBI:57692"/>
    </cofactor>
    <text evidence="3">Binds 1 FAD per subunit.</text>
</comment>
<dbReference type="STRING" id="688269.Theth_1377"/>
<dbReference type="PANTHER" id="PTHR11455:SF9">
    <property type="entry name" value="CRYPTOCHROME CIRCADIAN CLOCK 5 ISOFORM X1"/>
    <property type="match status" value="1"/>
</dbReference>
<keyword evidence="7" id="KW-1185">Reference proteome</keyword>
<accession>F7YUG9</accession>
<feature type="binding site" evidence="3">
    <location>
        <begin position="367"/>
        <end position="369"/>
    </location>
    <ligand>
        <name>FAD</name>
        <dbReference type="ChEBI" id="CHEBI:57692"/>
    </ligand>
</feature>
<dbReference type="Pfam" id="PF03441">
    <property type="entry name" value="FAD_binding_7"/>
    <property type="match status" value="1"/>
</dbReference>
<dbReference type="Pfam" id="PF00875">
    <property type="entry name" value="DNA_photolyase"/>
    <property type="match status" value="1"/>
</dbReference>
<name>F7YUG9_9THEM</name>
<dbReference type="InterPro" id="IPR006050">
    <property type="entry name" value="DNA_photolyase_N"/>
</dbReference>
<dbReference type="GO" id="GO:0003677">
    <property type="term" value="F:DNA binding"/>
    <property type="evidence" value="ECO:0007669"/>
    <property type="project" value="TreeGrafter"/>
</dbReference>
<comment type="similarity">
    <text evidence="4">Belongs to the DNA photolyase family.</text>
</comment>
<gene>
    <name evidence="6" type="ORF">Theth_1377</name>
</gene>
<sequence length="420" mass="49456">MVKCNIWWIRRDMRIEDNRVLIHAAEDGNAVFPFYLFDPSEFTGEGQEKKVNFIFRQLVNLNRELAKFGTAITICYGKAKDVFGWLKTQFPEAKVFTCVELGHSACQAVKEAEKFLPVVEVSEGYLLSFDKIRSKKGKILTTFFHFKNAAYKELEKLEAIYQEKPKVEWLSVSMPCVYKIGEEKAEKLDFSLSSLGFEEIELVHEGAVKSAEELLERFEKILPEYEKLRDFPAVNGTSLLSAHLRYGTISIRKVFRWVMNRPNSAKFIDELLWREFFSYLFYHFPESEFQDLRKDYNRRWLKPSAEDWKRVLNAQIGIPIIDAGLKQLYLEGFVHNRVRMIIASYFTKDFGWDWRIGERLFAQHLIDYDPALNVGNWQWNAGVGVDPRSKYRRFNPFLQAEKFDPENHYISKYLERSDSK</sequence>
<dbReference type="PROSITE" id="PS51645">
    <property type="entry name" value="PHR_CRY_ALPHA_BETA"/>
    <property type="match status" value="1"/>
</dbReference>
<feature type="domain" description="Photolyase/cryptochrome alpha/beta" evidence="5">
    <location>
        <begin position="3"/>
        <end position="127"/>
    </location>
</feature>
<dbReference type="AlphaFoldDB" id="F7YUG9"/>
<feature type="binding site" evidence="3">
    <location>
        <position position="225"/>
    </location>
    <ligand>
        <name>FAD</name>
        <dbReference type="ChEBI" id="CHEBI:57692"/>
    </ligand>
</feature>
<proteinExistence type="inferred from homology"/>
<keyword evidence="4" id="KW-0157">Chromophore</keyword>
<dbReference type="PANTHER" id="PTHR11455">
    <property type="entry name" value="CRYPTOCHROME"/>
    <property type="match status" value="1"/>
</dbReference>
<evidence type="ECO:0000256" key="2">
    <source>
        <dbReference type="ARBA" id="ARBA00022827"/>
    </source>
</evidence>
<dbReference type="GO" id="GO:0009416">
    <property type="term" value="P:response to light stimulus"/>
    <property type="evidence" value="ECO:0007669"/>
    <property type="project" value="TreeGrafter"/>
</dbReference>
<dbReference type="eggNOG" id="COG0415">
    <property type="taxonomic scope" value="Bacteria"/>
</dbReference>
<dbReference type="SUPFAM" id="SSF52425">
    <property type="entry name" value="Cryptochrome/photolyase, N-terminal domain"/>
    <property type="match status" value="1"/>
</dbReference>
<dbReference type="InterPro" id="IPR002081">
    <property type="entry name" value="Cryptochrome/DNA_photolyase_1"/>
</dbReference>
<dbReference type="RefSeq" id="WP_013932655.1">
    <property type="nucleotide sequence ID" value="NC_015707.1"/>
</dbReference>
<dbReference type="Gene3D" id="1.25.40.80">
    <property type="match status" value="1"/>
</dbReference>
<dbReference type="PATRIC" id="fig|688269.3.peg.1417"/>
<evidence type="ECO:0000256" key="3">
    <source>
        <dbReference type="PIRSR" id="PIRSR602081-1"/>
    </source>
</evidence>
<evidence type="ECO:0000313" key="7">
    <source>
        <dbReference type="Proteomes" id="UP000006804"/>
    </source>
</evidence>